<sequence>MGLRSAKLMVQSICFRRYSLKIVTFFLVYKPKTKRLLSFGFSFDEVLKAYINNGCSSSSNLPLSPFLSVNVLSLT</sequence>
<accession>R0INK2</accession>
<dbReference type="EMBL" id="KB870805">
    <property type="protein sequence ID" value="EOA38713.1"/>
    <property type="molecule type" value="Genomic_DNA"/>
</dbReference>
<protein>
    <submittedName>
        <fullName evidence="1">Uncharacterized protein</fullName>
    </submittedName>
</protein>
<gene>
    <name evidence="1" type="ORF">CARUB_v10010804mg</name>
</gene>
<proteinExistence type="predicted"/>
<evidence type="ECO:0000313" key="2">
    <source>
        <dbReference type="Proteomes" id="UP000029121"/>
    </source>
</evidence>
<organism evidence="1 2">
    <name type="scientific">Capsella rubella</name>
    <dbReference type="NCBI Taxonomy" id="81985"/>
    <lineage>
        <taxon>Eukaryota</taxon>
        <taxon>Viridiplantae</taxon>
        <taxon>Streptophyta</taxon>
        <taxon>Embryophyta</taxon>
        <taxon>Tracheophyta</taxon>
        <taxon>Spermatophyta</taxon>
        <taxon>Magnoliopsida</taxon>
        <taxon>eudicotyledons</taxon>
        <taxon>Gunneridae</taxon>
        <taxon>Pentapetalae</taxon>
        <taxon>rosids</taxon>
        <taxon>malvids</taxon>
        <taxon>Brassicales</taxon>
        <taxon>Brassicaceae</taxon>
        <taxon>Camelineae</taxon>
        <taxon>Capsella</taxon>
    </lineage>
</organism>
<name>R0INK2_9BRAS</name>
<dbReference type="Proteomes" id="UP000029121">
    <property type="component" value="Unassembled WGS sequence"/>
</dbReference>
<keyword evidence="2" id="KW-1185">Reference proteome</keyword>
<evidence type="ECO:0000313" key="1">
    <source>
        <dbReference type="EMBL" id="EOA38713.1"/>
    </source>
</evidence>
<reference evidence="2" key="1">
    <citation type="journal article" date="2013" name="Nat. Genet.">
        <title>The Capsella rubella genome and the genomic consequences of rapid mating system evolution.</title>
        <authorList>
            <person name="Slotte T."/>
            <person name="Hazzouri K.M."/>
            <person name="Agren J.A."/>
            <person name="Koenig D."/>
            <person name="Maumus F."/>
            <person name="Guo Y.L."/>
            <person name="Steige K."/>
            <person name="Platts A.E."/>
            <person name="Escobar J.S."/>
            <person name="Newman L.K."/>
            <person name="Wang W."/>
            <person name="Mandakova T."/>
            <person name="Vello E."/>
            <person name="Smith L.M."/>
            <person name="Henz S.R."/>
            <person name="Steffen J."/>
            <person name="Takuno S."/>
            <person name="Brandvain Y."/>
            <person name="Coop G."/>
            <person name="Andolfatto P."/>
            <person name="Hu T.T."/>
            <person name="Blanchette M."/>
            <person name="Clark R.M."/>
            <person name="Quesneville H."/>
            <person name="Nordborg M."/>
            <person name="Gaut B.S."/>
            <person name="Lysak M.A."/>
            <person name="Jenkins J."/>
            <person name="Grimwood J."/>
            <person name="Chapman J."/>
            <person name="Prochnik S."/>
            <person name="Shu S."/>
            <person name="Rokhsar D."/>
            <person name="Schmutz J."/>
            <person name="Weigel D."/>
            <person name="Wright S.I."/>
        </authorList>
    </citation>
    <scope>NUCLEOTIDE SEQUENCE [LARGE SCALE GENOMIC DNA]</scope>
    <source>
        <strain evidence="2">cv. Monte Gargano</strain>
    </source>
</reference>
<dbReference type="AlphaFoldDB" id="R0INK2"/>